<dbReference type="Proteomes" id="UP000184123">
    <property type="component" value="Unassembled WGS sequence"/>
</dbReference>
<reference evidence="10 13" key="2">
    <citation type="submission" date="2019-07" db="EMBL/GenBank/DDBJ databases">
        <title>Whole genome shotgun sequence of Halomonas cupida NBRC 102219.</title>
        <authorList>
            <person name="Hosoyama A."/>
            <person name="Uohara A."/>
            <person name="Ohji S."/>
            <person name="Ichikawa N."/>
        </authorList>
    </citation>
    <scope>NUCLEOTIDE SEQUENCE [LARGE SCALE GENOMIC DNA]</scope>
    <source>
        <strain evidence="10 13">NBRC 102219</strain>
    </source>
</reference>
<proteinExistence type="inferred from homology"/>
<evidence type="ECO:0000256" key="7">
    <source>
        <dbReference type="SAM" id="MobiDB-lite"/>
    </source>
</evidence>
<evidence type="ECO:0000256" key="5">
    <source>
        <dbReference type="ARBA" id="ARBA00023163"/>
    </source>
</evidence>
<protein>
    <recommendedName>
        <fullName evidence="6">RNA polymerase sigma factor</fullName>
    </recommendedName>
</protein>
<feature type="domain" description="RNA polymerase sigma factor 70 region 4 type 2" evidence="9">
    <location>
        <begin position="149"/>
        <end position="201"/>
    </location>
</feature>
<dbReference type="PANTHER" id="PTHR43133">
    <property type="entry name" value="RNA POLYMERASE ECF-TYPE SIGMA FACTO"/>
    <property type="match status" value="1"/>
</dbReference>
<dbReference type="SUPFAM" id="SSF88946">
    <property type="entry name" value="Sigma2 domain of RNA polymerase sigma factors"/>
    <property type="match status" value="1"/>
</dbReference>
<dbReference type="InterPro" id="IPR013324">
    <property type="entry name" value="RNA_pol_sigma_r3/r4-like"/>
</dbReference>
<dbReference type="Pfam" id="PF08281">
    <property type="entry name" value="Sigma70_r4_2"/>
    <property type="match status" value="1"/>
</dbReference>
<dbReference type="InterPro" id="IPR014284">
    <property type="entry name" value="RNA_pol_sigma-70_dom"/>
</dbReference>
<dbReference type="InterPro" id="IPR036388">
    <property type="entry name" value="WH-like_DNA-bd_sf"/>
</dbReference>
<dbReference type="PANTHER" id="PTHR43133:SF62">
    <property type="entry name" value="RNA POLYMERASE SIGMA FACTOR SIGZ"/>
    <property type="match status" value="1"/>
</dbReference>
<dbReference type="CDD" id="cd06171">
    <property type="entry name" value="Sigma70_r4"/>
    <property type="match status" value="1"/>
</dbReference>
<dbReference type="InterPro" id="IPR007627">
    <property type="entry name" value="RNA_pol_sigma70_r2"/>
</dbReference>
<evidence type="ECO:0000256" key="1">
    <source>
        <dbReference type="ARBA" id="ARBA00010641"/>
    </source>
</evidence>
<dbReference type="InterPro" id="IPR013325">
    <property type="entry name" value="RNA_pol_sigma_r2"/>
</dbReference>
<dbReference type="NCBIfam" id="TIGR02937">
    <property type="entry name" value="sigma70-ECF"/>
    <property type="match status" value="1"/>
</dbReference>
<dbReference type="AlphaFoldDB" id="A0A1M7CQ15"/>
<dbReference type="Pfam" id="PF04542">
    <property type="entry name" value="Sigma70_r2"/>
    <property type="match status" value="1"/>
</dbReference>
<gene>
    <name evidence="10" type="primary">sigK</name>
    <name evidence="10" type="ORF">HCU01_40050</name>
    <name evidence="11" type="ORF">SAMN05660971_01189</name>
</gene>
<dbReference type="Gene3D" id="1.10.10.10">
    <property type="entry name" value="Winged helix-like DNA-binding domain superfamily/Winged helix DNA-binding domain"/>
    <property type="match status" value="1"/>
</dbReference>
<dbReference type="InterPro" id="IPR039425">
    <property type="entry name" value="RNA_pol_sigma-70-like"/>
</dbReference>
<evidence type="ECO:0000313" key="13">
    <source>
        <dbReference type="Proteomes" id="UP000321726"/>
    </source>
</evidence>
<keyword evidence="2 6" id="KW-0805">Transcription regulation</keyword>
<dbReference type="SUPFAM" id="SSF88659">
    <property type="entry name" value="Sigma3 and sigma4 domains of RNA polymerase sigma factors"/>
    <property type="match status" value="1"/>
</dbReference>
<organism evidence="11 12">
    <name type="scientific">Halomonas cupida</name>
    <dbReference type="NCBI Taxonomy" id="44933"/>
    <lineage>
        <taxon>Bacteria</taxon>
        <taxon>Pseudomonadati</taxon>
        <taxon>Pseudomonadota</taxon>
        <taxon>Gammaproteobacteria</taxon>
        <taxon>Oceanospirillales</taxon>
        <taxon>Halomonadaceae</taxon>
        <taxon>Halomonas</taxon>
    </lineage>
</organism>
<keyword evidence="3 6" id="KW-0731">Sigma factor</keyword>
<feature type="region of interest" description="Disordered" evidence="7">
    <location>
        <begin position="1"/>
        <end position="20"/>
    </location>
</feature>
<evidence type="ECO:0000256" key="2">
    <source>
        <dbReference type="ARBA" id="ARBA00023015"/>
    </source>
</evidence>
<dbReference type="GO" id="GO:0006352">
    <property type="term" value="P:DNA-templated transcription initiation"/>
    <property type="evidence" value="ECO:0007669"/>
    <property type="project" value="InterPro"/>
</dbReference>
<dbReference type="InterPro" id="IPR000838">
    <property type="entry name" value="RNA_pol_sigma70_ECF_CS"/>
</dbReference>
<evidence type="ECO:0000313" key="10">
    <source>
        <dbReference type="EMBL" id="GEN26056.1"/>
    </source>
</evidence>
<feature type="compositionally biased region" description="Polar residues" evidence="7">
    <location>
        <begin position="1"/>
        <end position="10"/>
    </location>
</feature>
<dbReference type="Gene3D" id="1.10.1740.10">
    <property type="match status" value="1"/>
</dbReference>
<feature type="region of interest" description="Disordered" evidence="7">
    <location>
        <begin position="119"/>
        <end position="142"/>
    </location>
</feature>
<dbReference type="InterPro" id="IPR013249">
    <property type="entry name" value="RNA_pol_sigma70_r4_t2"/>
</dbReference>
<evidence type="ECO:0000259" key="9">
    <source>
        <dbReference type="Pfam" id="PF08281"/>
    </source>
</evidence>
<name>A0A1M7CQ15_9GAMM</name>
<dbReference type="GO" id="GO:0003677">
    <property type="term" value="F:DNA binding"/>
    <property type="evidence" value="ECO:0007669"/>
    <property type="project" value="UniProtKB-KW"/>
</dbReference>
<dbReference type="RefSeq" id="WP_084541753.1">
    <property type="nucleotide sequence ID" value="NZ_BJXU01000186.1"/>
</dbReference>
<evidence type="ECO:0000256" key="4">
    <source>
        <dbReference type="ARBA" id="ARBA00023125"/>
    </source>
</evidence>
<sequence>MTDASGSSAARQDAPSRSAPTADIARLNDLLQRVAHKDRDAFALLYATTSAKLFGTVLRILSNKGLQNHRGLAEDIVQEAYVNIWQKAAQFDARKASPITWLVTIARHGAIDYLRRQPASQPEGDDVLNQTASSDPGAQAHLEHQQDAQRLYQCLDELERDRREMVRLAYLDGWSRADLATQFNQPVNTIKTWLHRALKQLKGCLSS</sequence>
<dbReference type="EMBL" id="BJXU01000186">
    <property type="protein sequence ID" value="GEN26056.1"/>
    <property type="molecule type" value="Genomic_DNA"/>
</dbReference>
<evidence type="ECO:0000313" key="11">
    <source>
        <dbReference type="EMBL" id="SHL69325.1"/>
    </source>
</evidence>
<evidence type="ECO:0000256" key="3">
    <source>
        <dbReference type="ARBA" id="ARBA00023082"/>
    </source>
</evidence>
<dbReference type="OrthoDB" id="9784272at2"/>
<dbReference type="Proteomes" id="UP000321726">
    <property type="component" value="Unassembled WGS sequence"/>
</dbReference>
<dbReference type="EMBL" id="FRCA01000002">
    <property type="protein sequence ID" value="SHL69325.1"/>
    <property type="molecule type" value="Genomic_DNA"/>
</dbReference>
<dbReference type="STRING" id="44933.SAMN05660971_01189"/>
<evidence type="ECO:0000259" key="8">
    <source>
        <dbReference type="Pfam" id="PF04542"/>
    </source>
</evidence>
<dbReference type="PROSITE" id="PS01063">
    <property type="entry name" value="SIGMA70_ECF"/>
    <property type="match status" value="1"/>
</dbReference>
<evidence type="ECO:0000313" key="12">
    <source>
        <dbReference type="Proteomes" id="UP000184123"/>
    </source>
</evidence>
<keyword evidence="4 6" id="KW-0238">DNA-binding</keyword>
<feature type="domain" description="RNA polymerase sigma-70 region 2" evidence="8">
    <location>
        <begin position="64"/>
        <end position="117"/>
    </location>
</feature>
<evidence type="ECO:0000256" key="6">
    <source>
        <dbReference type="RuleBase" id="RU000716"/>
    </source>
</evidence>
<keyword evidence="5 6" id="KW-0804">Transcription</keyword>
<comment type="similarity">
    <text evidence="1 6">Belongs to the sigma-70 factor family. ECF subfamily.</text>
</comment>
<reference evidence="11 12" key="1">
    <citation type="submission" date="2016-11" db="EMBL/GenBank/DDBJ databases">
        <authorList>
            <person name="Jaros S."/>
            <person name="Januszkiewicz K."/>
            <person name="Wedrychowicz H."/>
        </authorList>
    </citation>
    <scope>NUCLEOTIDE SEQUENCE [LARGE SCALE GENOMIC DNA]</scope>
    <source>
        <strain evidence="11 12">DSM 4740</strain>
    </source>
</reference>
<keyword evidence="13" id="KW-1185">Reference proteome</keyword>
<accession>A0A1M7CQ15</accession>
<dbReference type="GO" id="GO:0016987">
    <property type="term" value="F:sigma factor activity"/>
    <property type="evidence" value="ECO:0007669"/>
    <property type="project" value="UniProtKB-KW"/>
</dbReference>